<dbReference type="AlphaFoldDB" id="A0A8T3BLH8"/>
<reference evidence="1" key="1">
    <citation type="journal article" date="2022" name="Front. Genet.">
        <title>Chromosome-Scale Assembly of the Dendrobium nobile Genome Provides Insights Into the Molecular Mechanism of the Biosynthesis of the Medicinal Active Ingredient of Dendrobium.</title>
        <authorList>
            <person name="Xu Q."/>
            <person name="Niu S.-C."/>
            <person name="Li K.-L."/>
            <person name="Zheng P.-J."/>
            <person name="Zhang X.-J."/>
            <person name="Jia Y."/>
            <person name="Liu Y."/>
            <person name="Niu Y.-X."/>
            <person name="Yu L.-H."/>
            <person name="Chen D.-F."/>
            <person name="Zhang G.-Q."/>
        </authorList>
    </citation>
    <scope>NUCLEOTIDE SEQUENCE</scope>
    <source>
        <tissue evidence="1">Leaf</tissue>
    </source>
</reference>
<dbReference type="EMBL" id="JAGYWB010000008">
    <property type="protein sequence ID" value="KAI0514131.1"/>
    <property type="molecule type" value="Genomic_DNA"/>
</dbReference>
<name>A0A8T3BLH8_DENNO</name>
<gene>
    <name evidence="1" type="ORF">KFK09_010165</name>
</gene>
<dbReference type="Proteomes" id="UP000829196">
    <property type="component" value="Unassembled WGS sequence"/>
</dbReference>
<sequence>MARKLEALEDLFEAGVAAEDGCLFPCLIELKIYRAPMLRKLPKYLPPSLQRLSISGCHPELHERYRKDGGSDRHKIAHIPNIQLL</sequence>
<proteinExistence type="predicted"/>
<comment type="caution">
    <text evidence="1">The sequence shown here is derived from an EMBL/GenBank/DDBJ whole genome shotgun (WGS) entry which is preliminary data.</text>
</comment>
<keyword evidence="2" id="KW-1185">Reference proteome</keyword>
<evidence type="ECO:0000313" key="2">
    <source>
        <dbReference type="Proteomes" id="UP000829196"/>
    </source>
</evidence>
<protein>
    <submittedName>
        <fullName evidence="1">Uncharacterized protein</fullName>
    </submittedName>
</protein>
<accession>A0A8T3BLH8</accession>
<organism evidence="1 2">
    <name type="scientific">Dendrobium nobile</name>
    <name type="common">Orchid</name>
    <dbReference type="NCBI Taxonomy" id="94219"/>
    <lineage>
        <taxon>Eukaryota</taxon>
        <taxon>Viridiplantae</taxon>
        <taxon>Streptophyta</taxon>
        <taxon>Embryophyta</taxon>
        <taxon>Tracheophyta</taxon>
        <taxon>Spermatophyta</taxon>
        <taxon>Magnoliopsida</taxon>
        <taxon>Liliopsida</taxon>
        <taxon>Asparagales</taxon>
        <taxon>Orchidaceae</taxon>
        <taxon>Epidendroideae</taxon>
        <taxon>Malaxideae</taxon>
        <taxon>Dendrobiinae</taxon>
        <taxon>Dendrobium</taxon>
    </lineage>
</organism>
<evidence type="ECO:0000313" key="1">
    <source>
        <dbReference type="EMBL" id="KAI0514131.1"/>
    </source>
</evidence>
<dbReference type="OrthoDB" id="26890at2759"/>